<comment type="caution">
    <text evidence="1">The sequence shown here is derived from an EMBL/GenBank/DDBJ whole genome shotgun (WGS) entry which is preliminary data.</text>
</comment>
<accession>A0A0L6UHD2</accession>
<feature type="non-terminal residue" evidence="1">
    <location>
        <position position="63"/>
    </location>
</feature>
<evidence type="ECO:0000313" key="2">
    <source>
        <dbReference type="Proteomes" id="UP000037035"/>
    </source>
</evidence>
<dbReference type="VEuPathDB" id="FungiDB:VP01_6014g2"/>
<evidence type="ECO:0000313" key="1">
    <source>
        <dbReference type="EMBL" id="KNZ47954.1"/>
    </source>
</evidence>
<organism evidence="1 2">
    <name type="scientific">Puccinia sorghi</name>
    <dbReference type="NCBI Taxonomy" id="27349"/>
    <lineage>
        <taxon>Eukaryota</taxon>
        <taxon>Fungi</taxon>
        <taxon>Dikarya</taxon>
        <taxon>Basidiomycota</taxon>
        <taxon>Pucciniomycotina</taxon>
        <taxon>Pucciniomycetes</taxon>
        <taxon>Pucciniales</taxon>
        <taxon>Pucciniaceae</taxon>
        <taxon>Puccinia</taxon>
    </lineage>
</organism>
<dbReference type="Proteomes" id="UP000037035">
    <property type="component" value="Unassembled WGS sequence"/>
</dbReference>
<name>A0A0L6UHD2_9BASI</name>
<dbReference type="OrthoDB" id="10542669at2759"/>
<gene>
    <name evidence="1" type="ORF">VP01_6014g2</name>
</gene>
<reference evidence="1 2" key="1">
    <citation type="submission" date="2015-08" db="EMBL/GenBank/DDBJ databases">
        <title>Next Generation Sequencing and Analysis of the Genome of Puccinia sorghi L Schw, the Causal Agent of Maize Common Rust.</title>
        <authorList>
            <person name="Rochi L."/>
            <person name="Burguener G."/>
            <person name="Darino M."/>
            <person name="Turjanski A."/>
            <person name="Kreff E."/>
            <person name="Dieguez M.J."/>
            <person name="Sacco F."/>
        </authorList>
    </citation>
    <scope>NUCLEOTIDE SEQUENCE [LARGE SCALE GENOMIC DNA]</scope>
    <source>
        <strain evidence="1 2">RO10H11247</strain>
    </source>
</reference>
<keyword evidence="2" id="KW-1185">Reference proteome</keyword>
<dbReference type="EMBL" id="LAVV01011291">
    <property type="protein sequence ID" value="KNZ47954.1"/>
    <property type="molecule type" value="Genomic_DNA"/>
</dbReference>
<protein>
    <submittedName>
        <fullName evidence="1">Uncharacterized protein</fullName>
    </submittedName>
</protein>
<sequence length="63" mass="7514">MYNCCRAQIREILIKPNLEAYTCTQDTNGHPLNHSPLPIMRVRRGQHEHLGMRNELYQHTKER</sequence>
<proteinExistence type="predicted"/>
<dbReference type="AlphaFoldDB" id="A0A0L6UHD2"/>